<evidence type="ECO:0000313" key="1">
    <source>
        <dbReference type="EMBL" id="KAF7275011.1"/>
    </source>
</evidence>
<organism evidence="1 2">
    <name type="scientific">Rhynchophorus ferrugineus</name>
    <name type="common">Red palm weevil</name>
    <name type="synonym">Curculio ferrugineus</name>
    <dbReference type="NCBI Taxonomy" id="354439"/>
    <lineage>
        <taxon>Eukaryota</taxon>
        <taxon>Metazoa</taxon>
        <taxon>Ecdysozoa</taxon>
        <taxon>Arthropoda</taxon>
        <taxon>Hexapoda</taxon>
        <taxon>Insecta</taxon>
        <taxon>Pterygota</taxon>
        <taxon>Neoptera</taxon>
        <taxon>Endopterygota</taxon>
        <taxon>Coleoptera</taxon>
        <taxon>Polyphaga</taxon>
        <taxon>Cucujiformia</taxon>
        <taxon>Curculionidae</taxon>
        <taxon>Dryophthorinae</taxon>
        <taxon>Rhynchophorus</taxon>
    </lineage>
</organism>
<dbReference type="Proteomes" id="UP000625711">
    <property type="component" value="Unassembled WGS sequence"/>
</dbReference>
<reference evidence="1" key="1">
    <citation type="submission" date="2020-08" db="EMBL/GenBank/DDBJ databases">
        <title>Genome sequencing and assembly of the red palm weevil Rhynchophorus ferrugineus.</title>
        <authorList>
            <person name="Dias G.B."/>
            <person name="Bergman C.M."/>
            <person name="Manee M."/>
        </authorList>
    </citation>
    <scope>NUCLEOTIDE SEQUENCE</scope>
    <source>
        <strain evidence="1">AA-2017</strain>
        <tissue evidence="1">Whole larva</tissue>
    </source>
</reference>
<protein>
    <submittedName>
        <fullName evidence="1">Uncharacterized protein</fullName>
    </submittedName>
</protein>
<feature type="non-terminal residue" evidence="1">
    <location>
        <position position="1"/>
    </location>
</feature>
<dbReference type="EMBL" id="JAACXV010011612">
    <property type="protein sequence ID" value="KAF7275011.1"/>
    <property type="molecule type" value="Genomic_DNA"/>
</dbReference>
<gene>
    <name evidence="1" type="ORF">GWI33_012272</name>
</gene>
<sequence>IEVIRTHQKIEYTVHQH</sequence>
<comment type="caution">
    <text evidence="1">The sequence shown here is derived from an EMBL/GenBank/DDBJ whole genome shotgun (WGS) entry which is preliminary data.</text>
</comment>
<proteinExistence type="predicted"/>
<evidence type="ECO:0000313" key="2">
    <source>
        <dbReference type="Proteomes" id="UP000625711"/>
    </source>
</evidence>
<accession>A0A834MAZ7</accession>
<dbReference type="AlphaFoldDB" id="A0A834MAZ7"/>
<name>A0A834MAZ7_RHYFE</name>
<keyword evidence="2" id="KW-1185">Reference proteome</keyword>